<accession>Q3M9Z8</accession>
<dbReference type="AlphaFoldDB" id="Q3M9Z8"/>
<evidence type="ECO:0000313" key="1">
    <source>
        <dbReference type="EMBL" id="ABA22188.1"/>
    </source>
</evidence>
<organism evidence="1 2">
    <name type="scientific">Trichormus variabilis (strain ATCC 29413 / PCC 7937)</name>
    <name type="common">Anabaena variabilis</name>
    <dbReference type="NCBI Taxonomy" id="240292"/>
    <lineage>
        <taxon>Bacteria</taxon>
        <taxon>Bacillati</taxon>
        <taxon>Cyanobacteriota</taxon>
        <taxon>Cyanophyceae</taxon>
        <taxon>Nostocales</taxon>
        <taxon>Nostocaceae</taxon>
        <taxon>Trichormus</taxon>
    </lineage>
</organism>
<proteinExistence type="predicted"/>
<dbReference type="HOGENOM" id="CLU_2491036_0_0_3"/>
<dbReference type="EMBL" id="CP000117">
    <property type="protein sequence ID" value="ABA22188.1"/>
    <property type="molecule type" value="Genomic_DNA"/>
</dbReference>
<dbReference type="Proteomes" id="UP000002533">
    <property type="component" value="Chromosome"/>
</dbReference>
<gene>
    <name evidence="1" type="ordered locus">Ava_2573</name>
</gene>
<evidence type="ECO:0000313" key="2">
    <source>
        <dbReference type="Proteomes" id="UP000002533"/>
    </source>
</evidence>
<reference evidence="2" key="1">
    <citation type="journal article" date="2014" name="Stand. Genomic Sci.">
        <title>Complete genome sequence of Anabaena variabilis ATCC 29413.</title>
        <authorList>
            <person name="Thiel T."/>
            <person name="Pratte B.S."/>
            <person name="Zhong J."/>
            <person name="Goodwin L."/>
            <person name="Copeland A."/>
            <person name="Lucas S."/>
            <person name="Han C."/>
            <person name="Pitluck S."/>
            <person name="Land M.L."/>
            <person name="Kyrpides N.C."/>
            <person name="Woyke T."/>
        </authorList>
    </citation>
    <scope>NUCLEOTIDE SEQUENCE [LARGE SCALE GENOMIC DNA]</scope>
    <source>
        <strain evidence="2">ATCC 29413 / PCC 7937</strain>
    </source>
</reference>
<protein>
    <submittedName>
        <fullName evidence="1">Uncharacterized protein</fullName>
    </submittedName>
</protein>
<name>Q3M9Z8_TRIV2</name>
<sequence length="86" mass="10022">MSRRKQRQDNLLLPVDDDYCLLTKRTTYGTVEVYLGNPTLGKRYKDMAKDLGYRSLSELVRELLENLDKLTFDGKTHKLPKSQTDN</sequence>
<dbReference type="KEGG" id="ava:Ava_2573"/>